<feature type="domain" description="TLDc" evidence="11">
    <location>
        <begin position="185"/>
        <end position="351"/>
    </location>
</feature>
<comment type="subcellular location">
    <subcellularLocation>
        <location evidence="3">Cytoplasm</location>
    </subcellularLocation>
    <subcellularLocation>
        <location evidence="2">Lysosome</location>
    </subcellularLocation>
    <subcellularLocation>
        <location evidence="1">Membrane</location>
    </subcellularLocation>
</comment>
<evidence type="ECO:0000313" key="13">
    <source>
        <dbReference type="WBParaSite" id="ALUE_0001076701-mRNA-1"/>
    </source>
</evidence>
<dbReference type="InterPro" id="IPR006571">
    <property type="entry name" value="TLDc_dom"/>
</dbReference>
<dbReference type="GO" id="GO:0016020">
    <property type="term" value="C:membrane"/>
    <property type="evidence" value="ECO:0007669"/>
    <property type="project" value="UniProtKB-SubCell"/>
</dbReference>
<dbReference type="PROSITE" id="PS51886">
    <property type="entry name" value="TLDC"/>
    <property type="match status" value="1"/>
</dbReference>
<proteinExistence type="predicted"/>
<dbReference type="WBParaSite" id="ALUE_0001076701-mRNA-1">
    <property type="protein sequence ID" value="ALUE_0001076701-mRNA-1"/>
    <property type="gene ID" value="ALUE_0001076701"/>
</dbReference>
<evidence type="ECO:0000259" key="11">
    <source>
        <dbReference type="PROSITE" id="PS51886"/>
    </source>
</evidence>
<feature type="region of interest" description="Disordered" evidence="10">
    <location>
        <begin position="385"/>
        <end position="406"/>
    </location>
</feature>
<keyword evidence="4" id="KW-0963">Cytoplasm</keyword>
<keyword evidence="6" id="KW-0458">Lysosome</keyword>
<evidence type="ECO:0000256" key="2">
    <source>
        <dbReference type="ARBA" id="ARBA00004371"/>
    </source>
</evidence>
<protein>
    <recommendedName>
        <fullName evidence="7">MTOR-associated protein MEAK7</fullName>
    </recommendedName>
    <alternativeName>
        <fullName evidence="9">TBC/LysM-associated domain-containing protein 1</fullName>
    </alternativeName>
    <alternativeName>
        <fullName evidence="8">TLD domain-containing protein 1</fullName>
    </alternativeName>
</protein>
<accession>A0A0M3I2M3</accession>
<evidence type="ECO:0000256" key="3">
    <source>
        <dbReference type="ARBA" id="ARBA00004496"/>
    </source>
</evidence>
<evidence type="ECO:0000256" key="10">
    <source>
        <dbReference type="SAM" id="MobiDB-lite"/>
    </source>
</evidence>
<keyword evidence="5" id="KW-0472">Membrane</keyword>
<dbReference type="PANTHER" id="PTHR23354">
    <property type="entry name" value="NUCLEOLAR PROTEIN 7/ESTROGEN RECEPTOR COACTIVATOR-RELATED"/>
    <property type="match status" value="1"/>
</dbReference>
<keyword evidence="12" id="KW-1185">Reference proteome</keyword>
<dbReference type="GO" id="GO:0005764">
    <property type="term" value="C:lysosome"/>
    <property type="evidence" value="ECO:0007669"/>
    <property type="project" value="UniProtKB-SubCell"/>
</dbReference>
<evidence type="ECO:0000256" key="4">
    <source>
        <dbReference type="ARBA" id="ARBA00022490"/>
    </source>
</evidence>
<evidence type="ECO:0000256" key="6">
    <source>
        <dbReference type="ARBA" id="ARBA00023228"/>
    </source>
</evidence>
<evidence type="ECO:0000256" key="8">
    <source>
        <dbReference type="ARBA" id="ARBA00041780"/>
    </source>
</evidence>
<dbReference type="Pfam" id="PF07534">
    <property type="entry name" value="TLD"/>
    <property type="match status" value="1"/>
</dbReference>
<evidence type="ECO:0000256" key="5">
    <source>
        <dbReference type="ARBA" id="ARBA00023136"/>
    </source>
</evidence>
<evidence type="ECO:0000256" key="1">
    <source>
        <dbReference type="ARBA" id="ARBA00004370"/>
    </source>
</evidence>
<evidence type="ECO:0000256" key="7">
    <source>
        <dbReference type="ARBA" id="ARBA00039594"/>
    </source>
</evidence>
<name>A0A0M3I2M3_ASCLU</name>
<reference evidence="13" key="1">
    <citation type="submission" date="2017-02" db="UniProtKB">
        <authorList>
            <consortium name="WormBaseParasite"/>
        </authorList>
    </citation>
    <scope>IDENTIFICATION</scope>
</reference>
<evidence type="ECO:0000313" key="12">
    <source>
        <dbReference type="Proteomes" id="UP000036681"/>
    </source>
</evidence>
<dbReference type="GO" id="GO:0006979">
    <property type="term" value="P:response to oxidative stress"/>
    <property type="evidence" value="ECO:0007669"/>
    <property type="project" value="TreeGrafter"/>
</dbReference>
<evidence type="ECO:0000256" key="9">
    <source>
        <dbReference type="ARBA" id="ARBA00042134"/>
    </source>
</evidence>
<organism evidence="12 13">
    <name type="scientific">Ascaris lumbricoides</name>
    <name type="common">Giant roundworm</name>
    <dbReference type="NCBI Taxonomy" id="6252"/>
    <lineage>
        <taxon>Eukaryota</taxon>
        <taxon>Metazoa</taxon>
        <taxon>Ecdysozoa</taxon>
        <taxon>Nematoda</taxon>
        <taxon>Chromadorea</taxon>
        <taxon>Rhabditida</taxon>
        <taxon>Spirurina</taxon>
        <taxon>Ascaridomorpha</taxon>
        <taxon>Ascaridoidea</taxon>
        <taxon>Ascarididae</taxon>
        <taxon>Ascaris</taxon>
    </lineage>
</organism>
<dbReference type="Proteomes" id="UP000036681">
    <property type="component" value="Unplaced"/>
</dbReference>
<dbReference type="SMART" id="SM00584">
    <property type="entry name" value="TLDc"/>
    <property type="match status" value="1"/>
</dbReference>
<sequence length="406" mass="45976">MGNVEARQKRRGSSLILQEDDLNTIERQYNAMCAGHSHIDKRAFEKFAEKYLDSELRELVFDSIMKLSKTKKARKLLFTFFSFLYTLIPKTHTKNDVGFKQIPQNILDCVVASFFVCEQQGCYSSDRALLVDYLLVHAPPEPATFEGVHQWLKCSAVLQMMLNRVFDAFLLGRRKKALPFIGERPLLSAAALCLIVNYLPAPCRYQWTHLYTSEEHGLNFEKLSKAINGVGACLIVIETNSGRTFGGFANAGFLKGDVHRGDNTCFLFEDHHSLAIHTATDENDNFAYLNWNHGTLPNGLGLGGHGKHWCFFITTECTKGLSSPNINTFENCWLAGENEFAVKKIEAWRIGRDIRVRFDTIGDEIVTEEGCESIHHITLKNEDLPHPTHDGVVEQCESRSNNDPHF</sequence>
<dbReference type="GO" id="GO:0005634">
    <property type="term" value="C:nucleus"/>
    <property type="evidence" value="ECO:0007669"/>
    <property type="project" value="TreeGrafter"/>
</dbReference>
<dbReference type="PANTHER" id="PTHR23354:SF131">
    <property type="entry name" value="MTOR-ASSOCIATED PROTEIN MEAK7"/>
    <property type="match status" value="1"/>
</dbReference>
<dbReference type="AlphaFoldDB" id="A0A0M3I2M3"/>